<dbReference type="InterPro" id="IPR036390">
    <property type="entry name" value="WH_DNA-bd_sf"/>
</dbReference>
<reference evidence="2" key="2">
    <citation type="journal article" date="2021" name="PeerJ">
        <title>Extensive microbial diversity within the chicken gut microbiome revealed by metagenomics and culture.</title>
        <authorList>
            <person name="Gilroy R."/>
            <person name="Ravi A."/>
            <person name="Getino M."/>
            <person name="Pursley I."/>
            <person name="Horton D.L."/>
            <person name="Alikhan N.F."/>
            <person name="Baker D."/>
            <person name="Gharbi K."/>
            <person name="Hall N."/>
            <person name="Watson M."/>
            <person name="Adriaenssens E.M."/>
            <person name="Foster-Nyarko E."/>
            <person name="Jarju S."/>
            <person name="Secka A."/>
            <person name="Antonio M."/>
            <person name="Oren A."/>
            <person name="Chaudhuri R.R."/>
            <person name="La Ragione R."/>
            <person name="Hildebrand F."/>
            <person name="Pallen M.J."/>
        </authorList>
    </citation>
    <scope>NUCLEOTIDE SEQUENCE</scope>
    <source>
        <strain evidence="2">CHK160-1198</strain>
    </source>
</reference>
<evidence type="ECO:0000256" key="1">
    <source>
        <dbReference type="ARBA" id="ARBA00023125"/>
    </source>
</evidence>
<dbReference type="PANTHER" id="PTHR33221">
    <property type="entry name" value="WINGED HELIX-TURN-HELIX TRANSCRIPTIONAL REGULATOR, RRF2 FAMILY"/>
    <property type="match status" value="1"/>
</dbReference>
<evidence type="ECO:0000313" key="3">
    <source>
        <dbReference type="Proteomes" id="UP000824099"/>
    </source>
</evidence>
<name>A0A9D1SLE2_9FIRM</name>
<gene>
    <name evidence="2" type="ORF">IAB06_06915</name>
</gene>
<dbReference type="InterPro" id="IPR036388">
    <property type="entry name" value="WH-like_DNA-bd_sf"/>
</dbReference>
<protein>
    <submittedName>
        <fullName evidence="2">Rrf2 family transcriptional regulator</fullName>
    </submittedName>
</protein>
<dbReference type="PROSITE" id="PS51197">
    <property type="entry name" value="HTH_RRF2_2"/>
    <property type="match status" value="1"/>
</dbReference>
<dbReference type="Proteomes" id="UP000824099">
    <property type="component" value="Unassembled WGS sequence"/>
</dbReference>
<comment type="caution">
    <text evidence="2">The sequence shown here is derived from an EMBL/GenBank/DDBJ whole genome shotgun (WGS) entry which is preliminary data.</text>
</comment>
<evidence type="ECO:0000313" key="2">
    <source>
        <dbReference type="EMBL" id="HIU64744.1"/>
    </source>
</evidence>
<dbReference type="PROSITE" id="PS01332">
    <property type="entry name" value="HTH_RRF2_1"/>
    <property type="match status" value="1"/>
</dbReference>
<proteinExistence type="predicted"/>
<dbReference type="InterPro" id="IPR030489">
    <property type="entry name" value="TR_Rrf2-type_CS"/>
</dbReference>
<dbReference type="SUPFAM" id="SSF46785">
    <property type="entry name" value="Winged helix' DNA-binding domain"/>
    <property type="match status" value="1"/>
</dbReference>
<dbReference type="EMBL" id="DVNI01000116">
    <property type="protein sequence ID" value="HIU64744.1"/>
    <property type="molecule type" value="Genomic_DNA"/>
</dbReference>
<dbReference type="GO" id="GO:0003700">
    <property type="term" value="F:DNA-binding transcription factor activity"/>
    <property type="evidence" value="ECO:0007669"/>
    <property type="project" value="TreeGrafter"/>
</dbReference>
<dbReference type="Gene3D" id="1.10.10.10">
    <property type="entry name" value="Winged helix-like DNA-binding domain superfamily/Winged helix DNA-binding domain"/>
    <property type="match status" value="1"/>
</dbReference>
<dbReference type="GO" id="GO:0003677">
    <property type="term" value="F:DNA binding"/>
    <property type="evidence" value="ECO:0007669"/>
    <property type="project" value="UniProtKB-KW"/>
</dbReference>
<sequence length="141" mass="15670">MKLSTKGRYGVIAMYDLAVNAQDDIPVSIKNIAERQQISEHYLEQLMGQLRKAGLVKSTRGAQGGYYLTREPAKITVGDIIRVMEGPIAPVDCLLSKEINDSHYCEKSDECVTKGIWAKVADNINAVLDEITLEDLRQSDN</sequence>
<dbReference type="Pfam" id="PF02082">
    <property type="entry name" value="Rrf2"/>
    <property type="match status" value="1"/>
</dbReference>
<dbReference type="InterPro" id="IPR000944">
    <property type="entry name" value="Tscrpt_reg_Rrf2"/>
</dbReference>
<dbReference type="AlphaFoldDB" id="A0A9D1SLE2"/>
<organism evidence="2 3">
    <name type="scientific">Candidatus Avacidaminococcus intestinavium</name>
    <dbReference type="NCBI Taxonomy" id="2840684"/>
    <lineage>
        <taxon>Bacteria</taxon>
        <taxon>Bacillati</taxon>
        <taxon>Bacillota</taxon>
        <taxon>Negativicutes</taxon>
        <taxon>Acidaminococcales</taxon>
        <taxon>Acidaminococcaceae</taxon>
        <taxon>Acidaminococcaceae incertae sedis</taxon>
        <taxon>Candidatus Avacidaminococcus</taxon>
    </lineage>
</organism>
<keyword evidence="1" id="KW-0238">DNA-binding</keyword>
<reference evidence="2" key="1">
    <citation type="submission" date="2020-10" db="EMBL/GenBank/DDBJ databases">
        <authorList>
            <person name="Gilroy R."/>
        </authorList>
    </citation>
    <scope>NUCLEOTIDE SEQUENCE</scope>
    <source>
        <strain evidence="2">CHK160-1198</strain>
    </source>
</reference>
<dbReference type="PANTHER" id="PTHR33221:SF5">
    <property type="entry name" value="HTH-TYPE TRANSCRIPTIONAL REGULATOR ISCR"/>
    <property type="match status" value="1"/>
</dbReference>
<accession>A0A9D1SLE2</accession>
<dbReference type="GO" id="GO:0005829">
    <property type="term" value="C:cytosol"/>
    <property type="evidence" value="ECO:0007669"/>
    <property type="project" value="TreeGrafter"/>
</dbReference>
<dbReference type="NCBIfam" id="TIGR00738">
    <property type="entry name" value="rrf2_super"/>
    <property type="match status" value="1"/>
</dbReference>